<protein>
    <recommendedName>
        <fullName evidence="13">NEL domain-containing protein</fullName>
    </recommendedName>
</protein>
<comment type="PTM">
    <text evidence="11">Ubiquitinated in the presence of host E1 ubiquitin-activating enzyme, E2 ubiquitin-conjugating enzyme and ubiquitin.</text>
</comment>
<keyword evidence="10 11" id="KW-1035">Host cytoplasm</keyword>
<sequence>MERNHLPGTTTHVGIVPCNEKSNCFAPNMKISIPFTQFEIRGHRPTPTGNNVTDTGSSGKRTFLPLKLKRRPDWAVLHEWAEQGPPGESAERRAVAKRITNFVKDPTQTSLSLYSYSTITRLPPFPAKLQRLDLVNCEGLTHPPDLTACKNLIGLDLQNCKNLRSPPGLASCTNLKLLNLTNCRSLETAPNLELCKDLDTLEMAKCHGLLVGPDLSACTKLRFFNLSDCASMGTLPALGAKPMLRELNLASTPLQALPAGLLELPQTCRVAIDLRSIPFSHVEDLRAALGQPGYAGPGITMPNNYSSTRPLAEQVNFWRNEANGRATAVQVDNWHQFRTETHASCFTEFLSRVRETSDYSKGSTELKQATQQRVVTLLERMQDDAQLRGACFNLASDAIETCGDRVALRFMDMETMCNDRKLEVDIRNGVYDQDPQKAIDQFKGQYRLQVLEEEANRKAGTPGFTDEVEVKLAYLTAFGKKHALPVHIRTMLYPRCAALTDEDKDIARRKISNEGLPPGEQQANDRAFRKFLAGSPLMRTLLNRWDKDGMTAAHAQAAVKLDSAIEKAANDLDGLMEEAAACGLDMASPAFKARCDEVARQRATALVEIPARATQPVMQRFVMEHQLDVNL</sequence>
<keyword evidence="8 11" id="KW-0833">Ubl conjugation pathway</keyword>
<comment type="subcellular location">
    <subcellularLocation>
        <location evidence="1">Host cytoplasm</location>
    </subcellularLocation>
    <subcellularLocation>
        <location evidence="2">Secreted</location>
    </subcellularLocation>
</comment>
<keyword evidence="6 11" id="KW-0808">Transferase</keyword>
<evidence type="ECO:0000256" key="6">
    <source>
        <dbReference type="ARBA" id="ARBA00022679"/>
    </source>
</evidence>
<dbReference type="Proteomes" id="UP001501353">
    <property type="component" value="Unassembled WGS sequence"/>
</dbReference>
<keyword evidence="4 11" id="KW-0964">Secreted</keyword>
<dbReference type="Gene3D" id="3.80.10.10">
    <property type="entry name" value="Ribonuclease Inhibitor"/>
    <property type="match status" value="1"/>
</dbReference>
<evidence type="ECO:0000313" key="14">
    <source>
        <dbReference type="EMBL" id="GAA4018336.1"/>
    </source>
</evidence>
<feature type="domain" description="NEL" evidence="13">
    <location>
        <begin position="310"/>
        <end position="631"/>
    </location>
</feature>
<evidence type="ECO:0000256" key="9">
    <source>
        <dbReference type="ARBA" id="ARBA00022843"/>
    </source>
</evidence>
<evidence type="ECO:0000259" key="13">
    <source>
        <dbReference type="PROSITE" id="PS52053"/>
    </source>
</evidence>
<dbReference type="InterPro" id="IPR051071">
    <property type="entry name" value="LRR-bact_E3_ubiq_ligases"/>
</dbReference>
<keyword evidence="9 11" id="KW-0832">Ubl conjugation</keyword>
<comment type="similarity">
    <text evidence="3 11">Belongs to the LRR-containing bacterial E3 ligase family.</text>
</comment>
<evidence type="ECO:0000256" key="1">
    <source>
        <dbReference type="ARBA" id="ARBA00004192"/>
    </source>
</evidence>
<dbReference type="PANTHER" id="PTHR47114:SF2">
    <property type="entry name" value="OLIGODENDROCYTE-MYELIN GLYCOPROTEIN"/>
    <property type="match status" value="1"/>
</dbReference>
<accession>A0ABP7SYW1</accession>
<feature type="active site" description="Glycyl thioester intermediate" evidence="11">
    <location>
        <position position="402"/>
    </location>
</feature>
<dbReference type="Pfam" id="PF14496">
    <property type="entry name" value="NEL"/>
    <property type="match status" value="1"/>
</dbReference>
<evidence type="ECO:0000256" key="12">
    <source>
        <dbReference type="SAM" id="MobiDB-lite"/>
    </source>
</evidence>
<gene>
    <name evidence="14" type="ORF">GCM10022212_12690</name>
</gene>
<keyword evidence="5" id="KW-0433">Leucine-rich repeat</keyword>
<dbReference type="SUPFAM" id="SSF52058">
    <property type="entry name" value="L domain-like"/>
    <property type="match status" value="1"/>
</dbReference>
<evidence type="ECO:0000256" key="11">
    <source>
        <dbReference type="PROSITE-ProRule" id="PRU01398"/>
    </source>
</evidence>
<evidence type="ECO:0000256" key="3">
    <source>
        <dbReference type="ARBA" id="ARBA00009868"/>
    </source>
</evidence>
<reference evidence="15" key="1">
    <citation type="journal article" date="2019" name="Int. J. Syst. Evol. Microbiol.">
        <title>The Global Catalogue of Microorganisms (GCM) 10K type strain sequencing project: providing services to taxonomists for standard genome sequencing and annotation.</title>
        <authorList>
            <consortium name="The Broad Institute Genomics Platform"/>
            <consortium name="The Broad Institute Genome Sequencing Center for Infectious Disease"/>
            <person name="Wu L."/>
            <person name="Ma J."/>
        </authorList>
    </citation>
    <scope>NUCLEOTIDE SEQUENCE [LARGE SCALE GENOMIC DNA]</scope>
    <source>
        <strain evidence="15">JCM 16673</strain>
    </source>
</reference>
<evidence type="ECO:0000256" key="2">
    <source>
        <dbReference type="ARBA" id="ARBA00004613"/>
    </source>
</evidence>
<evidence type="ECO:0000256" key="8">
    <source>
        <dbReference type="ARBA" id="ARBA00022786"/>
    </source>
</evidence>
<dbReference type="PANTHER" id="PTHR47114">
    <property type="match status" value="1"/>
</dbReference>
<dbReference type="Gene3D" id="1.20.1270.130">
    <property type="entry name" value="Shigella T3SS effector IpaH domain"/>
    <property type="match status" value="1"/>
</dbReference>
<evidence type="ECO:0000256" key="10">
    <source>
        <dbReference type="ARBA" id="ARBA00023200"/>
    </source>
</evidence>
<name>A0ABP7SYW1_9BURK</name>
<feature type="compositionally biased region" description="Polar residues" evidence="12">
    <location>
        <begin position="47"/>
        <end position="60"/>
    </location>
</feature>
<keyword evidence="15" id="KW-1185">Reference proteome</keyword>
<dbReference type="EMBL" id="BAAAZE010000007">
    <property type="protein sequence ID" value="GAA4018336.1"/>
    <property type="molecule type" value="Genomic_DNA"/>
</dbReference>
<proteinExistence type="inferred from homology"/>
<organism evidence="14 15">
    <name type="scientific">Actimicrobium antarcticum</name>
    <dbReference type="NCBI Taxonomy" id="1051899"/>
    <lineage>
        <taxon>Bacteria</taxon>
        <taxon>Pseudomonadati</taxon>
        <taxon>Pseudomonadota</taxon>
        <taxon>Betaproteobacteria</taxon>
        <taxon>Burkholderiales</taxon>
        <taxon>Oxalobacteraceae</taxon>
        <taxon>Actimicrobium</taxon>
    </lineage>
</organism>
<comment type="caution">
    <text evidence="14">The sequence shown here is derived from an EMBL/GenBank/DDBJ whole genome shotgun (WGS) entry which is preliminary data.</text>
</comment>
<keyword evidence="7" id="KW-0677">Repeat</keyword>
<evidence type="ECO:0000313" key="15">
    <source>
        <dbReference type="Proteomes" id="UP001501353"/>
    </source>
</evidence>
<dbReference type="InterPro" id="IPR029487">
    <property type="entry name" value="NEL_dom"/>
</dbReference>
<dbReference type="Gene3D" id="1.20.58.360">
    <property type="entry name" value="Shigella T3SS effector IpaH defines"/>
    <property type="match status" value="1"/>
</dbReference>
<dbReference type="PROSITE" id="PS52053">
    <property type="entry name" value="NEL"/>
    <property type="match status" value="1"/>
</dbReference>
<evidence type="ECO:0000256" key="5">
    <source>
        <dbReference type="ARBA" id="ARBA00022614"/>
    </source>
</evidence>
<feature type="region of interest" description="Disordered" evidence="12">
    <location>
        <begin position="40"/>
        <end position="61"/>
    </location>
</feature>
<evidence type="ECO:0000256" key="4">
    <source>
        <dbReference type="ARBA" id="ARBA00022525"/>
    </source>
</evidence>
<dbReference type="InterPro" id="IPR032675">
    <property type="entry name" value="LRR_dom_sf"/>
</dbReference>
<evidence type="ECO:0000256" key="7">
    <source>
        <dbReference type="ARBA" id="ARBA00022737"/>
    </source>
</evidence>